<organism evidence="3">
    <name type="scientific">Compsopogon caeruleus</name>
    <dbReference type="NCBI Taxonomy" id="31354"/>
    <lineage>
        <taxon>Eukaryota</taxon>
        <taxon>Rhodophyta</taxon>
        <taxon>Compsopogonophyceae</taxon>
        <taxon>Compsopogonales</taxon>
        <taxon>Compsopogonaceae</taxon>
        <taxon>Compsopogon</taxon>
    </lineage>
</organism>
<reference evidence="3" key="1">
    <citation type="submission" date="2021-01" db="EMBL/GenBank/DDBJ databases">
        <authorList>
            <person name="Corre E."/>
            <person name="Pelletier E."/>
            <person name="Niang G."/>
            <person name="Scheremetjew M."/>
            <person name="Finn R."/>
            <person name="Kale V."/>
            <person name="Holt S."/>
            <person name="Cochrane G."/>
            <person name="Meng A."/>
            <person name="Brown T."/>
            <person name="Cohen L."/>
        </authorList>
    </citation>
    <scope>NUCLEOTIDE SEQUENCE</scope>
    <source>
        <strain evidence="3">SAG 36.94</strain>
    </source>
</reference>
<feature type="region of interest" description="Disordered" evidence="1">
    <location>
        <begin position="75"/>
        <end position="149"/>
    </location>
</feature>
<proteinExistence type="predicted"/>
<feature type="transmembrane region" description="Helical" evidence="2">
    <location>
        <begin position="40"/>
        <end position="61"/>
    </location>
</feature>
<feature type="compositionally biased region" description="Basic and acidic residues" evidence="1">
    <location>
        <begin position="135"/>
        <end position="149"/>
    </location>
</feature>
<feature type="compositionally biased region" description="Basic and acidic residues" evidence="1">
    <location>
        <begin position="103"/>
        <end position="118"/>
    </location>
</feature>
<evidence type="ECO:0000256" key="2">
    <source>
        <dbReference type="SAM" id="Phobius"/>
    </source>
</evidence>
<dbReference type="AlphaFoldDB" id="A0A7S1XFW7"/>
<gene>
    <name evidence="3" type="ORF">CCAE0312_LOCUS7132</name>
</gene>
<keyword evidence="2" id="KW-1133">Transmembrane helix</keyword>
<keyword evidence="2" id="KW-0472">Membrane</keyword>
<evidence type="ECO:0000256" key="1">
    <source>
        <dbReference type="SAM" id="MobiDB-lite"/>
    </source>
</evidence>
<evidence type="ECO:0000313" key="3">
    <source>
        <dbReference type="EMBL" id="CAD9235042.1"/>
    </source>
</evidence>
<keyword evidence="2" id="KW-0812">Transmembrane</keyword>
<name>A0A7S1XFW7_9RHOD</name>
<dbReference type="EMBL" id="HBGH01012742">
    <property type="protein sequence ID" value="CAD9235042.1"/>
    <property type="molecule type" value="Transcribed_RNA"/>
</dbReference>
<accession>A0A7S1XFW7</accession>
<protein>
    <submittedName>
        <fullName evidence="3">Uncharacterized protein</fullName>
    </submittedName>
</protein>
<sequence length="149" mass="16890">MTPKARRKLDRILNDRNLTKLSEADEIMQQLDIEEEEDQFMVGIQSFLGVVVAVTILALFYRGGLWWELWMKEQERRDEEEEIRMTGQFIDPRAERIDDDNNNDPKDQNGGSKSDDKPGPQPEGPAGQDASPSSAKDDGLDALEKLLGN</sequence>